<reference evidence="1 2" key="1">
    <citation type="submission" date="2016-04" db="EMBL/GenBank/DDBJ databases">
        <title>The genome of Intoshia linei affirms orthonectids as highly simplified spiralians.</title>
        <authorList>
            <person name="Mikhailov K.V."/>
            <person name="Slusarev G.S."/>
            <person name="Nikitin M.A."/>
            <person name="Logacheva M.D."/>
            <person name="Penin A."/>
            <person name="Aleoshin V."/>
            <person name="Panchin Y.V."/>
        </authorList>
    </citation>
    <scope>NUCLEOTIDE SEQUENCE [LARGE SCALE GENOMIC DNA]</scope>
    <source>
        <strain evidence="1">Intl2013</strain>
        <tissue evidence="1">Whole animal</tissue>
    </source>
</reference>
<evidence type="ECO:0000313" key="2">
    <source>
        <dbReference type="Proteomes" id="UP000078046"/>
    </source>
</evidence>
<name>A0A177AY42_9BILA</name>
<dbReference type="AlphaFoldDB" id="A0A177AY42"/>
<sequence>MIIFQNTIQRSCSDSVVKILNSLNSRNRDSKSFRKCLCRAEIPLEDIDKT</sequence>
<accession>A0A177AY42</accession>
<comment type="caution">
    <text evidence="1">The sequence shown here is derived from an EMBL/GenBank/DDBJ whole genome shotgun (WGS) entry which is preliminary data.</text>
</comment>
<organism evidence="1 2">
    <name type="scientific">Intoshia linei</name>
    <dbReference type="NCBI Taxonomy" id="1819745"/>
    <lineage>
        <taxon>Eukaryota</taxon>
        <taxon>Metazoa</taxon>
        <taxon>Spiralia</taxon>
        <taxon>Lophotrochozoa</taxon>
        <taxon>Mesozoa</taxon>
        <taxon>Orthonectida</taxon>
        <taxon>Rhopaluridae</taxon>
        <taxon>Intoshia</taxon>
    </lineage>
</organism>
<proteinExistence type="predicted"/>
<gene>
    <name evidence="1" type="ORF">A3Q56_05379</name>
</gene>
<dbReference type="Proteomes" id="UP000078046">
    <property type="component" value="Unassembled WGS sequence"/>
</dbReference>
<evidence type="ECO:0000313" key="1">
    <source>
        <dbReference type="EMBL" id="OAF66896.1"/>
    </source>
</evidence>
<keyword evidence="2" id="KW-1185">Reference proteome</keyword>
<protein>
    <submittedName>
        <fullName evidence="1">Uncharacterized protein</fullName>
    </submittedName>
</protein>
<dbReference type="EMBL" id="LWCA01000799">
    <property type="protein sequence ID" value="OAF66896.1"/>
    <property type="molecule type" value="Genomic_DNA"/>
</dbReference>